<evidence type="ECO:0000256" key="1">
    <source>
        <dbReference type="SAM" id="Phobius"/>
    </source>
</evidence>
<dbReference type="AlphaFoldDB" id="A0AAV5VSF3"/>
<feature type="non-terminal residue" evidence="2">
    <location>
        <position position="1"/>
    </location>
</feature>
<keyword evidence="3" id="KW-1185">Reference proteome</keyword>
<evidence type="ECO:0008006" key="4">
    <source>
        <dbReference type="Google" id="ProtNLM"/>
    </source>
</evidence>
<name>A0AAV5VSF3_9BILA</name>
<feature type="transmembrane region" description="Helical" evidence="1">
    <location>
        <begin position="59"/>
        <end position="80"/>
    </location>
</feature>
<proteinExistence type="predicted"/>
<protein>
    <recommendedName>
        <fullName evidence="4">G protein-coupled receptor</fullName>
    </recommendedName>
</protein>
<keyword evidence="1" id="KW-1133">Transmembrane helix</keyword>
<feature type="transmembrane region" description="Helical" evidence="1">
    <location>
        <begin position="12"/>
        <end position="38"/>
    </location>
</feature>
<organism evidence="2 3">
    <name type="scientific">Pristionchus fissidentatus</name>
    <dbReference type="NCBI Taxonomy" id="1538716"/>
    <lineage>
        <taxon>Eukaryota</taxon>
        <taxon>Metazoa</taxon>
        <taxon>Ecdysozoa</taxon>
        <taxon>Nematoda</taxon>
        <taxon>Chromadorea</taxon>
        <taxon>Rhabditida</taxon>
        <taxon>Rhabditina</taxon>
        <taxon>Diplogasteromorpha</taxon>
        <taxon>Diplogasteroidea</taxon>
        <taxon>Neodiplogasteridae</taxon>
        <taxon>Pristionchus</taxon>
    </lineage>
</organism>
<evidence type="ECO:0000313" key="2">
    <source>
        <dbReference type="EMBL" id="GMT22383.1"/>
    </source>
</evidence>
<accession>A0AAV5VSF3</accession>
<gene>
    <name evidence="2" type="ORF">PFISCL1PPCAC_13680</name>
</gene>
<dbReference type="EMBL" id="BTSY01000004">
    <property type="protein sequence ID" value="GMT22383.1"/>
    <property type="molecule type" value="Genomic_DNA"/>
</dbReference>
<comment type="caution">
    <text evidence="2">The sequence shown here is derived from an EMBL/GenBank/DDBJ whole genome shotgun (WGS) entry which is preliminary data.</text>
</comment>
<keyword evidence="1" id="KW-0812">Transmembrane</keyword>
<keyword evidence="1" id="KW-0472">Membrane</keyword>
<sequence length="92" mass="10192">VLKRITAASEYHRFICGVLVAIYVVITVSINAASATRITYVIRNKGLSSRSLVARRKGLILHGFAFSLVGVAYSGHQVLYGHTYFFSRNKIC</sequence>
<dbReference type="Proteomes" id="UP001432322">
    <property type="component" value="Unassembled WGS sequence"/>
</dbReference>
<reference evidence="2" key="1">
    <citation type="submission" date="2023-10" db="EMBL/GenBank/DDBJ databases">
        <title>Genome assembly of Pristionchus species.</title>
        <authorList>
            <person name="Yoshida K."/>
            <person name="Sommer R.J."/>
        </authorList>
    </citation>
    <scope>NUCLEOTIDE SEQUENCE</scope>
    <source>
        <strain evidence="2">RS5133</strain>
    </source>
</reference>
<evidence type="ECO:0000313" key="3">
    <source>
        <dbReference type="Proteomes" id="UP001432322"/>
    </source>
</evidence>